<gene>
    <name evidence="1" type="ORF">WSS_A43139</name>
</gene>
<dbReference type="EMBL" id="AJYC02000331">
    <property type="protein sequence ID" value="EKT76366.1"/>
    <property type="molecule type" value="Genomic_DNA"/>
</dbReference>
<reference evidence="1 2" key="1">
    <citation type="journal article" date="2013" name="Genome Announc.">
        <title>Draft Genome Sequence of Rhodococcus opacus Strain M213 Shows a Diverse Catabolic Potential.</title>
        <authorList>
            <person name="Pathak A."/>
            <person name="Green S.J."/>
            <person name="Ogram A."/>
            <person name="Chauhan A."/>
        </authorList>
    </citation>
    <scope>NUCLEOTIDE SEQUENCE [LARGE SCALE GENOMIC DNA]</scope>
    <source>
        <strain evidence="1 2">M213</strain>
    </source>
</reference>
<accession>K8X6C3</accession>
<protein>
    <submittedName>
        <fullName evidence="1">Uncharacterized protein</fullName>
    </submittedName>
</protein>
<dbReference type="AlphaFoldDB" id="K8X6C3"/>
<sequence length="198" mass="21073">MADRNRAVARRGESGFVICDGKVRVPIGVLAVDSASVTVKAWLTGHQFDLQDLANLLPVGDTRVVPEGDGYYLTSTVIDNSEGAKRFTEVAPEVLRYANGVGRVHDPGFRSVTLSGHYDDDVTGQHLVVAEGETLRIRDDAIATAVVTGPDGVERDEPVQLPPSPGPAYASLARDEPTVAKVLAYMGQLDPLSPNAPI</sequence>
<dbReference type="Proteomes" id="UP000005951">
    <property type="component" value="Unassembled WGS sequence"/>
</dbReference>
<comment type="caution">
    <text evidence="1">The sequence shown here is derived from an EMBL/GenBank/DDBJ whole genome shotgun (WGS) entry which is preliminary data.</text>
</comment>
<proteinExistence type="predicted"/>
<evidence type="ECO:0000313" key="2">
    <source>
        <dbReference type="Proteomes" id="UP000005951"/>
    </source>
</evidence>
<feature type="non-terminal residue" evidence="1">
    <location>
        <position position="198"/>
    </location>
</feature>
<evidence type="ECO:0000313" key="1">
    <source>
        <dbReference type="EMBL" id="EKT76366.1"/>
    </source>
</evidence>
<organism evidence="1 2">
    <name type="scientific">Rhodococcus opacus M213</name>
    <dbReference type="NCBI Taxonomy" id="1129896"/>
    <lineage>
        <taxon>Bacteria</taxon>
        <taxon>Bacillati</taxon>
        <taxon>Actinomycetota</taxon>
        <taxon>Actinomycetes</taxon>
        <taxon>Mycobacteriales</taxon>
        <taxon>Nocardiaceae</taxon>
        <taxon>Rhodococcus</taxon>
    </lineage>
</organism>
<name>K8X6C3_RHOOP</name>